<dbReference type="RefSeq" id="WP_034640573.1">
    <property type="nucleotide sequence ID" value="NZ_CBCSJC010000014.1"/>
</dbReference>
<dbReference type="OrthoDB" id="8876745at2"/>
<sequence length="245" mass="28432">MNFMLKTKGISEKINLIIDNEHDKSLYDELLAVEQELSKKLEVPNVSLGSKVGDTFLFLDHLAEGVVFYLDNNVWYKVLFHESVPICNKDSYILALRKVENYTKIEQASTQEQKILWLYGLHYKLILASYVLKSIETILQLCKEYVKERKTFGIPISKHQMVYDTFVTVSSEFDGNVLFLRELSSQVHSNGLEYQKYFKQIDFMLENNSELVDRILPLFGAYGLENNSIIDNFLNVHHLSIFKGV</sequence>
<dbReference type="STRING" id="574376.BAMA_04585"/>
<dbReference type="InterPro" id="IPR036250">
    <property type="entry name" value="AcylCo_DH-like_C"/>
</dbReference>
<protein>
    <recommendedName>
        <fullName evidence="3">Acyl-CoA dehydrogenase/oxidase C-terminal domain-containing protein</fullName>
    </recommendedName>
</protein>
<organism evidence="1 2">
    <name type="scientific">Bacillus manliponensis</name>
    <dbReference type="NCBI Taxonomy" id="574376"/>
    <lineage>
        <taxon>Bacteria</taxon>
        <taxon>Bacillati</taxon>
        <taxon>Bacillota</taxon>
        <taxon>Bacilli</taxon>
        <taxon>Bacillales</taxon>
        <taxon>Bacillaceae</taxon>
        <taxon>Bacillus</taxon>
        <taxon>Bacillus cereus group</taxon>
    </lineage>
</organism>
<evidence type="ECO:0000313" key="2">
    <source>
        <dbReference type="Proteomes" id="UP000027822"/>
    </source>
</evidence>
<dbReference type="EMBL" id="JOTN01000013">
    <property type="protein sequence ID" value="KEK18549.1"/>
    <property type="molecule type" value="Genomic_DNA"/>
</dbReference>
<reference evidence="1 2" key="1">
    <citation type="submission" date="2014-06" db="EMBL/GenBank/DDBJ databases">
        <title>Draft genome sequence of Bacillus manliponensis JCM 15802 (MCCC 1A00708).</title>
        <authorList>
            <person name="Lai Q."/>
            <person name="Liu Y."/>
            <person name="Shao Z."/>
        </authorList>
    </citation>
    <scope>NUCLEOTIDE SEQUENCE [LARGE SCALE GENOMIC DNA]</scope>
    <source>
        <strain evidence="1 2">JCM 15802</strain>
    </source>
</reference>
<dbReference type="Gene3D" id="1.20.140.10">
    <property type="entry name" value="Butyryl-CoA Dehydrogenase, subunit A, domain 3"/>
    <property type="match status" value="1"/>
</dbReference>
<gene>
    <name evidence="1" type="ORF">BAMA_04585</name>
</gene>
<name>A0A073JU31_9BACI</name>
<dbReference type="AlphaFoldDB" id="A0A073JU31"/>
<accession>A0A073JU31</accession>
<evidence type="ECO:0008006" key="3">
    <source>
        <dbReference type="Google" id="ProtNLM"/>
    </source>
</evidence>
<proteinExistence type="predicted"/>
<comment type="caution">
    <text evidence="1">The sequence shown here is derived from an EMBL/GenBank/DDBJ whole genome shotgun (WGS) entry which is preliminary data.</text>
</comment>
<dbReference type="GO" id="GO:0016627">
    <property type="term" value="F:oxidoreductase activity, acting on the CH-CH group of donors"/>
    <property type="evidence" value="ECO:0007669"/>
    <property type="project" value="InterPro"/>
</dbReference>
<keyword evidence="2" id="KW-1185">Reference proteome</keyword>
<evidence type="ECO:0000313" key="1">
    <source>
        <dbReference type="EMBL" id="KEK18549.1"/>
    </source>
</evidence>
<dbReference type="Proteomes" id="UP000027822">
    <property type="component" value="Unassembled WGS sequence"/>
</dbReference>
<dbReference type="SUPFAM" id="SSF47203">
    <property type="entry name" value="Acyl-CoA dehydrogenase C-terminal domain-like"/>
    <property type="match status" value="1"/>
</dbReference>